<dbReference type="PROSITE" id="PS51278">
    <property type="entry name" value="GATASE_TYPE_2"/>
    <property type="match status" value="1"/>
</dbReference>
<dbReference type="SUPFAM" id="SSF56235">
    <property type="entry name" value="N-terminal nucleophile aminohydrolases (Ntn hydrolases)"/>
    <property type="match status" value="1"/>
</dbReference>
<dbReference type="InterPro" id="IPR029057">
    <property type="entry name" value="PRTase-like"/>
</dbReference>
<feature type="signal peptide" evidence="3">
    <location>
        <begin position="1"/>
        <end position="19"/>
    </location>
</feature>
<evidence type="ECO:0000256" key="2">
    <source>
        <dbReference type="ARBA" id="ARBA00022962"/>
    </source>
</evidence>
<dbReference type="AlphaFoldDB" id="E9DV08"/>
<dbReference type="GO" id="GO:0016757">
    <property type="term" value="F:glycosyltransferase activity"/>
    <property type="evidence" value="ECO:0007669"/>
    <property type="project" value="UniProtKB-KW"/>
</dbReference>
<evidence type="ECO:0000313" key="6">
    <source>
        <dbReference type="Proteomes" id="UP000002499"/>
    </source>
</evidence>
<keyword evidence="5" id="KW-0328">Glycosyltransferase</keyword>
<evidence type="ECO:0000256" key="3">
    <source>
        <dbReference type="SAM" id="SignalP"/>
    </source>
</evidence>
<keyword evidence="3" id="KW-0732">Signal</keyword>
<dbReference type="InterPro" id="IPR029055">
    <property type="entry name" value="Ntn_hydrolases_N"/>
</dbReference>
<feature type="domain" description="Glutamine amidotransferase type-2" evidence="4">
    <location>
        <begin position="1"/>
        <end position="381"/>
    </location>
</feature>
<gene>
    <name evidence="5" type="ORF">MAC_01398</name>
</gene>
<name>E9DV08_METAQ</name>
<dbReference type="eggNOG" id="KOG0572">
    <property type="taxonomic scope" value="Eukaryota"/>
</dbReference>
<organism evidence="6">
    <name type="scientific">Metarhizium acridum (strain CQMa 102)</name>
    <dbReference type="NCBI Taxonomy" id="655827"/>
    <lineage>
        <taxon>Eukaryota</taxon>
        <taxon>Fungi</taxon>
        <taxon>Dikarya</taxon>
        <taxon>Ascomycota</taxon>
        <taxon>Pezizomycotina</taxon>
        <taxon>Sordariomycetes</taxon>
        <taxon>Hypocreomycetidae</taxon>
        <taxon>Hypocreales</taxon>
        <taxon>Clavicipitaceae</taxon>
        <taxon>Metarhizium</taxon>
    </lineage>
</organism>
<dbReference type="STRING" id="655827.E9DV08"/>
<dbReference type="PANTHER" id="PTHR11907">
    <property type="entry name" value="AMIDOPHOSPHORIBOSYLTRANSFERASE"/>
    <property type="match status" value="1"/>
</dbReference>
<dbReference type="EMBL" id="GL698475">
    <property type="protein sequence ID" value="EFY92432.1"/>
    <property type="molecule type" value="Genomic_DNA"/>
</dbReference>
<dbReference type="Proteomes" id="UP000002499">
    <property type="component" value="Unassembled WGS sequence"/>
</dbReference>
<dbReference type="SUPFAM" id="SSF53271">
    <property type="entry name" value="PRTase-like"/>
    <property type="match status" value="1"/>
</dbReference>
<dbReference type="InParanoid" id="E9DV08"/>
<dbReference type="InterPro" id="IPR017932">
    <property type="entry name" value="GATase_2_dom"/>
</dbReference>
<accession>E9DV08</accession>
<evidence type="ECO:0000256" key="1">
    <source>
        <dbReference type="ARBA" id="ARBA00022679"/>
    </source>
</evidence>
<dbReference type="FunCoup" id="E9DV08">
    <property type="interactions" value="690"/>
</dbReference>
<keyword evidence="2" id="KW-0315">Glutamine amidotransferase</keyword>
<feature type="chain" id="PRO_5003234793" evidence="3">
    <location>
        <begin position="20"/>
        <end position="581"/>
    </location>
</feature>
<reference evidence="5 6" key="1">
    <citation type="journal article" date="2011" name="PLoS Genet.">
        <title>Genome sequencing and comparative transcriptomics of the model entomopathogenic fungi Metarhizium anisopliae and M. acridum.</title>
        <authorList>
            <person name="Gao Q."/>
            <person name="Jin K."/>
            <person name="Ying S.H."/>
            <person name="Zhang Y."/>
            <person name="Xiao G."/>
            <person name="Shang Y."/>
            <person name="Duan Z."/>
            <person name="Hu X."/>
            <person name="Xie X.Q."/>
            <person name="Zhou G."/>
            <person name="Peng G."/>
            <person name="Luo Z."/>
            <person name="Huang W."/>
            <person name="Wang B."/>
            <person name="Fang W."/>
            <person name="Wang S."/>
            <person name="Zhong Y."/>
            <person name="Ma L.J."/>
            <person name="St Leger R.J."/>
            <person name="Zhao G.P."/>
            <person name="Pei Y."/>
            <person name="Feng M.G."/>
            <person name="Xia Y."/>
            <person name="Wang C."/>
        </authorList>
    </citation>
    <scope>NUCLEOTIDE SEQUENCE [LARGE SCALE GENOMIC DNA]</scope>
    <source>
        <strain evidence="5 6">CQMa 102</strain>
    </source>
</reference>
<evidence type="ECO:0000313" key="5">
    <source>
        <dbReference type="EMBL" id="EFY92432.1"/>
    </source>
</evidence>
<dbReference type="HOGENOM" id="CLU_469348_0_0_1"/>
<dbReference type="Gene3D" id="3.60.20.10">
    <property type="entry name" value="Glutamine Phosphoribosylpyrophosphate, subunit 1, domain 1"/>
    <property type="match status" value="1"/>
</dbReference>
<dbReference type="Pfam" id="PF13522">
    <property type="entry name" value="GATase_6"/>
    <property type="match status" value="1"/>
</dbReference>
<keyword evidence="6" id="KW-1185">Reference proteome</keyword>
<protein>
    <submittedName>
        <fullName evidence="5">Amidophosphoribosyltransferase, putative</fullName>
    </submittedName>
</protein>
<keyword evidence="1 5" id="KW-0808">Transferase</keyword>
<dbReference type="OrthoDB" id="191723at2759"/>
<evidence type="ECO:0000259" key="4">
    <source>
        <dbReference type="PROSITE" id="PS51278"/>
    </source>
</evidence>
<dbReference type="Gene3D" id="3.40.50.2020">
    <property type="match status" value="1"/>
</dbReference>
<sequence length="581" mass="64900">MHLSFVLWLFTSTTLLSDGLSMQRWDHTTRSLFLSLANDGCDIAIQQQPEGTHITFNGTDWLHLDKCTGKIKQVDSAQDYTREFIWNMEGVQLLLDYGVSASGLDVDGASPVSIYKGQLNIVKAYTNDIHVYVCFMGSNIIISIVLSRRAVFSFLFWRIRRRRPPTTCTRQFTYSNTMVKTLPVSHLDNLKNGMAAEVFQSGTRLTNLSGSMGIAHLRYPTAGGTANTEAQPFHVNSPYGICFAHNGNLVNTAELRRYLDFEIHRHVNSDRVSELLLNVFADELNETKKARVNTEDLSNGLSNMYQRCEDAWACTAMLAGFGVIGFRDAHGIRPLFIRSRPSADGDGLDYMLASESIALDRLGFTKVRDIQPSEAVIIRKGNKPVFSQVAPRKSYTPDLFEYVYSDGPDSVIDGMSVYQGRRRMGRRLAARLIEDLGPEGIQEIDVVIPVPGTSSPAAPGVAHALDMPFCTGHIRNPYVFRTFIMPEQATRQRGLLFPWNVSSHLRNRSTLPHEMVAHKWNTDDIAKNLGADKIVYQTLEDLQASCAEIARENNFQEPHTFGNGVFSGQCVTQSPTVTLPC</sequence>
<proteinExistence type="predicted"/>